<dbReference type="InterPro" id="IPR028082">
    <property type="entry name" value="Peripla_BP_I"/>
</dbReference>
<evidence type="ECO:0000313" key="6">
    <source>
        <dbReference type="Proteomes" id="UP001501231"/>
    </source>
</evidence>
<gene>
    <name evidence="5" type="ORF">GCM10010191_18050</name>
</gene>
<evidence type="ECO:0000256" key="3">
    <source>
        <dbReference type="SAM" id="SignalP"/>
    </source>
</evidence>
<proteinExistence type="inferred from homology"/>
<evidence type="ECO:0000259" key="4">
    <source>
        <dbReference type="Pfam" id="PF13458"/>
    </source>
</evidence>
<dbReference type="PROSITE" id="PS51257">
    <property type="entry name" value="PROKAR_LIPOPROTEIN"/>
    <property type="match status" value="1"/>
</dbReference>
<comment type="similarity">
    <text evidence="1">Belongs to the leucine-binding protein family.</text>
</comment>
<dbReference type="SUPFAM" id="SSF53822">
    <property type="entry name" value="Periplasmic binding protein-like I"/>
    <property type="match status" value="1"/>
</dbReference>
<dbReference type="CDD" id="cd06341">
    <property type="entry name" value="PBP1_ABC_ligand_binding-like"/>
    <property type="match status" value="1"/>
</dbReference>
<keyword evidence="6" id="KW-1185">Reference proteome</keyword>
<evidence type="ECO:0000256" key="2">
    <source>
        <dbReference type="ARBA" id="ARBA00022729"/>
    </source>
</evidence>
<sequence>MTRPFRLLGTAGLSAAALVLAACGGDGGAEKEAVNPALTKSEIKIGLIVSQTGASSSSSKSGADAALAWQRWVNSGQGIAGHPVKVIIKDDKSDGATATAAAKDLLADPQVLSISSEAANTEQPVAAALGGKDVPVIGATGYQTKIWTGYPNYFPTTPQAFPGSVLAQFAAAKAVGATKWASAYCAEVANCKEATTLHGPAARQVGLQLAGSVAVSTTAPNYTAECLRLKNQGADFIQIAVAPAAGRKLISDCTAQGYKGYFGATAGTVNAELTKAPNVKLAGGLQGFPWWTDDQPVKQFRDAMKKHSEDADYENPAATSVWTALEVTRKAAAGIGDQPSRKDIIAGLHKFKDEDLGGLLPQKMTYTEGKNGPAITCLWLYKLENGKFTSAPLSGPSGNSVAGGPLKTDCMSAPAGG</sequence>
<comment type="caution">
    <text evidence="5">The sequence shown here is derived from an EMBL/GenBank/DDBJ whole genome shotgun (WGS) entry which is preliminary data.</text>
</comment>
<dbReference type="Pfam" id="PF13458">
    <property type="entry name" value="Peripla_BP_6"/>
    <property type="match status" value="1"/>
</dbReference>
<dbReference type="RefSeq" id="WP_344588185.1">
    <property type="nucleotide sequence ID" value="NZ_BAAARW010000006.1"/>
</dbReference>
<feature type="signal peptide" evidence="3">
    <location>
        <begin position="1"/>
        <end position="21"/>
    </location>
</feature>
<dbReference type="InterPro" id="IPR028081">
    <property type="entry name" value="Leu-bd"/>
</dbReference>
<accession>A0ABN3IQ99</accession>
<dbReference type="Proteomes" id="UP001501231">
    <property type="component" value="Unassembled WGS sequence"/>
</dbReference>
<dbReference type="Gene3D" id="3.40.50.2300">
    <property type="match status" value="2"/>
</dbReference>
<evidence type="ECO:0000313" key="5">
    <source>
        <dbReference type="EMBL" id="GAA2409803.1"/>
    </source>
</evidence>
<keyword evidence="2 3" id="KW-0732">Signal</keyword>
<evidence type="ECO:0000256" key="1">
    <source>
        <dbReference type="ARBA" id="ARBA00010062"/>
    </source>
</evidence>
<feature type="domain" description="Leucine-binding protein" evidence="4">
    <location>
        <begin position="42"/>
        <end position="386"/>
    </location>
</feature>
<name>A0ABN3IQ99_9ACTN</name>
<feature type="chain" id="PRO_5045556210" evidence="3">
    <location>
        <begin position="22"/>
        <end position="417"/>
    </location>
</feature>
<reference evidence="5 6" key="1">
    <citation type="journal article" date="2019" name="Int. J. Syst. Evol. Microbiol.">
        <title>The Global Catalogue of Microorganisms (GCM) 10K type strain sequencing project: providing services to taxonomists for standard genome sequencing and annotation.</title>
        <authorList>
            <consortium name="The Broad Institute Genomics Platform"/>
            <consortium name="The Broad Institute Genome Sequencing Center for Infectious Disease"/>
            <person name="Wu L."/>
            <person name="Ma J."/>
        </authorList>
    </citation>
    <scope>NUCLEOTIDE SEQUENCE [LARGE SCALE GENOMIC DNA]</scope>
    <source>
        <strain evidence="5 6">JCM 3325</strain>
    </source>
</reference>
<organism evidence="5 6">
    <name type="scientific">Actinomadura vinacea</name>
    <dbReference type="NCBI Taxonomy" id="115336"/>
    <lineage>
        <taxon>Bacteria</taxon>
        <taxon>Bacillati</taxon>
        <taxon>Actinomycetota</taxon>
        <taxon>Actinomycetes</taxon>
        <taxon>Streptosporangiales</taxon>
        <taxon>Thermomonosporaceae</taxon>
        <taxon>Actinomadura</taxon>
    </lineage>
</organism>
<protein>
    <submittedName>
        <fullName evidence="5">ABC transporter substrate-binding protein</fullName>
    </submittedName>
</protein>
<dbReference type="PANTHER" id="PTHR47235:SF1">
    <property type="entry name" value="BLR6548 PROTEIN"/>
    <property type="match status" value="1"/>
</dbReference>
<dbReference type="PANTHER" id="PTHR47235">
    <property type="entry name" value="BLR6548 PROTEIN"/>
    <property type="match status" value="1"/>
</dbReference>
<dbReference type="EMBL" id="BAAARW010000006">
    <property type="protein sequence ID" value="GAA2409803.1"/>
    <property type="molecule type" value="Genomic_DNA"/>
</dbReference>